<feature type="transmembrane region" description="Helical" evidence="11">
    <location>
        <begin position="182"/>
        <end position="200"/>
    </location>
</feature>
<evidence type="ECO:0000256" key="7">
    <source>
        <dbReference type="ARBA" id="ARBA00022842"/>
    </source>
</evidence>
<dbReference type="InterPro" id="IPR006544">
    <property type="entry name" value="P-type_TPase_V"/>
</dbReference>
<dbReference type="InterPro" id="IPR023214">
    <property type="entry name" value="HAD_sf"/>
</dbReference>
<keyword evidence="6" id="KW-0067">ATP-binding</keyword>
<dbReference type="Proteomes" id="UP000673691">
    <property type="component" value="Unassembled WGS sequence"/>
</dbReference>
<reference evidence="12 13" key="1">
    <citation type="journal article" name="Sci. Rep.">
        <title>Genome-scale phylogenetic analyses confirm Olpidium as the closest living zoosporic fungus to the non-flagellated, terrestrial fungi.</title>
        <authorList>
            <person name="Chang Y."/>
            <person name="Rochon D."/>
            <person name="Sekimoto S."/>
            <person name="Wang Y."/>
            <person name="Chovatia M."/>
            <person name="Sandor L."/>
            <person name="Salamov A."/>
            <person name="Grigoriev I.V."/>
            <person name="Stajich J.E."/>
            <person name="Spatafora J.W."/>
        </authorList>
    </citation>
    <scope>NUCLEOTIDE SEQUENCE [LARGE SCALE GENOMIC DNA]</scope>
    <source>
        <strain evidence="12">S191</strain>
    </source>
</reference>
<dbReference type="OrthoDB" id="48943at2759"/>
<keyword evidence="3 11" id="KW-0812">Transmembrane</keyword>
<dbReference type="SUPFAM" id="SSF81665">
    <property type="entry name" value="Calcium ATPase, transmembrane domain M"/>
    <property type="match status" value="1"/>
</dbReference>
<dbReference type="InterPro" id="IPR036412">
    <property type="entry name" value="HAD-like_sf"/>
</dbReference>
<dbReference type="GO" id="GO:0140358">
    <property type="term" value="F:P-type transmembrane transporter activity"/>
    <property type="evidence" value="ECO:0007669"/>
    <property type="project" value="InterPro"/>
</dbReference>
<dbReference type="Gene3D" id="3.40.50.1000">
    <property type="entry name" value="HAD superfamily/HAD-like"/>
    <property type="match status" value="1"/>
</dbReference>
<evidence type="ECO:0000256" key="6">
    <source>
        <dbReference type="ARBA" id="ARBA00022840"/>
    </source>
</evidence>
<dbReference type="PRINTS" id="PR00120">
    <property type="entry name" value="HATPASE"/>
</dbReference>
<accession>A0A8H7ZSN3</accession>
<keyword evidence="4" id="KW-0479">Metal-binding</keyword>
<dbReference type="GO" id="GO:0046872">
    <property type="term" value="F:metal ion binding"/>
    <property type="evidence" value="ECO:0007669"/>
    <property type="project" value="UniProtKB-KW"/>
</dbReference>
<dbReference type="AlphaFoldDB" id="A0A8H7ZSN3"/>
<keyword evidence="2" id="KW-0597">Phosphoprotein</keyword>
<keyword evidence="10 11" id="KW-0472">Membrane</keyword>
<dbReference type="InterPro" id="IPR001757">
    <property type="entry name" value="P_typ_ATPase"/>
</dbReference>
<keyword evidence="13" id="KW-1185">Reference proteome</keyword>
<dbReference type="InterPro" id="IPR023298">
    <property type="entry name" value="ATPase_P-typ_TM_dom_sf"/>
</dbReference>
<proteinExistence type="predicted"/>
<dbReference type="NCBIfam" id="TIGR01494">
    <property type="entry name" value="ATPase_P-type"/>
    <property type="match status" value="1"/>
</dbReference>
<evidence type="ECO:0000256" key="3">
    <source>
        <dbReference type="ARBA" id="ARBA00022692"/>
    </source>
</evidence>
<dbReference type="EMBL" id="JAEFCI010007920">
    <property type="protein sequence ID" value="KAG5458786.1"/>
    <property type="molecule type" value="Genomic_DNA"/>
</dbReference>
<protein>
    <submittedName>
        <fullName evidence="12">Uncharacterized protein</fullName>
    </submittedName>
</protein>
<evidence type="ECO:0000256" key="10">
    <source>
        <dbReference type="ARBA" id="ARBA00023136"/>
    </source>
</evidence>
<evidence type="ECO:0000256" key="9">
    <source>
        <dbReference type="ARBA" id="ARBA00022989"/>
    </source>
</evidence>
<comment type="subcellular location">
    <subcellularLocation>
        <location evidence="1">Membrane</location>
        <topology evidence="1">Multi-pass membrane protein</topology>
    </subcellularLocation>
</comment>
<feature type="transmembrane region" description="Helical" evidence="11">
    <location>
        <begin position="126"/>
        <end position="145"/>
    </location>
</feature>
<keyword evidence="7" id="KW-0460">Magnesium</keyword>
<sequence>MKESRSSSSPLMPKQMLVKAAIFARMSPDEKHELVEKLHDLGYVVGFCGDGANDCGALKAADVGISLSEAEALVSKKVLSSLLGHVAVQAVFQSFVYRLVRQQPWYEPPVIDANEKNISCFENTTLFLVSCFQYVLVALIFSVGAPVGQAASRGFFISGCVSKISLARFVSLRPVTFGHTRPVPYIAITTALLLFTSYIVSFPDRWVRDALELKDIPFSWRTFILCTAAVYFACAWAGERVVFPRLAGAWSAVAEWRWLASKSEGPRVAARNRHKLYKQIEVEMGLR</sequence>
<evidence type="ECO:0000256" key="11">
    <source>
        <dbReference type="SAM" id="Phobius"/>
    </source>
</evidence>
<dbReference type="GO" id="GO:0006874">
    <property type="term" value="P:intracellular calcium ion homeostasis"/>
    <property type="evidence" value="ECO:0007669"/>
    <property type="project" value="TreeGrafter"/>
</dbReference>
<evidence type="ECO:0000256" key="4">
    <source>
        <dbReference type="ARBA" id="ARBA00022723"/>
    </source>
</evidence>
<dbReference type="SUPFAM" id="SSF56784">
    <property type="entry name" value="HAD-like"/>
    <property type="match status" value="1"/>
</dbReference>
<evidence type="ECO:0000256" key="1">
    <source>
        <dbReference type="ARBA" id="ARBA00004141"/>
    </source>
</evidence>
<organism evidence="12 13">
    <name type="scientific">Olpidium bornovanus</name>
    <dbReference type="NCBI Taxonomy" id="278681"/>
    <lineage>
        <taxon>Eukaryota</taxon>
        <taxon>Fungi</taxon>
        <taxon>Fungi incertae sedis</taxon>
        <taxon>Olpidiomycota</taxon>
        <taxon>Olpidiomycotina</taxon>
        <taxon>Olpidiomycetes</taxon>
        <taxon>Olpidiales</taxon>
        <taxon>Olpidiaceae</taxon>
        <taxon>Olpidium</taxon>
    </lineage>
</organism>
<dbReference type="PANTHER" id="PTHR45630:SF8">
    <property type="entry name" value="CATION-TRANSPORTING ATPASE"/>
    <property type="match status" value="1"/>
</dbReference>
<keyword evidence="5" id="KW-0547">Nucleotide-binding</keyword>
<dbReference type="PANTHER" id="PTHR45630">
    <property type="entry name" value="CATION-TRANSPORTING ATPASE-RELATED"/>
    <property type="match status" value="1"/>
</dbReference>
<comment type="caution">
    <text evidence="12">The sequence shown here is derived from an EMBL/GenBank/DDBJ whole genome shotgun (WGS) entry which is preliminary data.</text>
</comment>
<dbReference type="PROSITE" id="PS01229">
    <property type="entry name" value="COF_2"/>
    <property type="match status" value="1"/>
</dbReference>
<dbReference type="GO" id="GO:0016887">
    <property type="term" value="F:ATP hydrolysis activity"/>
    <property type="evidence" value="ECO:0007669"/>
    <property type="project" value="InterPro"/>
</dbReference>
<keyword evidence="9 11" id="KW-1133">Transmembrane helix</keyword>
<evidence type="ECO:0000313" key="12">
    <source>
        <dbReference type="EMBL" id="KAG5458786.1"/>
    </source>
</evidence>
<name>A0A8H7ZSN3_9FUNG</name>
<evidence type="ECO:0000256" key="5">
    <source>
        <dbReference type="ARBA" id="ARBA00022741"/>
    </source>
</evidence>
<keyword evidence="8" id="KW-1278">Translocase</keyword>
<evidence type="ECO:0000256" key="8">
    <source>
        <dbReference type="ARBA" id="ARBA00022967"/>
    </source>
</evidence>
<dbReference type="GO" id="GO:0016020">
    <property type="term" value="C:membrane"/>
    <property type="evidence" value="ECO:0007669"/>
    <property type="project" value="UniProtKB-SubCell"/>
</dbReference>
<dbReference type="GO" id="GO:0005524">
    <property type="term" value="F:ATP binding"/>
    <property type="evidence" value="ECO:0007669"/>
    <property type="project" value="UniProtKB-KW"/>
</dbReference>
<dbReference type="GO" id="GO:0019829">
    <property type="term" value="F:ATPase-coupled monoatomic cation transmembrane transporter activity"/>
    <property type="evidence" value="ECO:0007669"/>
    <property type="project" value="TreeGrafter"/>
</dbReference>
<gene>
    <name evidence="12" type="ORF">BJ554DRAFT_927</name>
</gene>
<evidence type="ECO:0000256" key="2">
    <source>
        <dbReference type="ARBA" id="ARBA00022553"/>
    </source>
</evidence>
<evidence type="ECO:0000313" key="13">
    <source>
        <dbReference type="Proteomes" id="UP000673691"/>
    </source>
</evidence>